<dbReference type="Proteomes" id="UP000236370">
    <property type="component" value="Unassembled WGS sequence"/>
</dbReference>
<sequence length="62" mass="6212">LVDSAETKNHRPGNGAGPKKAPSRARNSGTQSDGEALGPGLPHPDLSKERASQAEEGPGGAP</sequence>
<evidence type="ECO:0000256" key="1">
    <source>
        <dbReference type="SAM" id="MobiDB-lite"/>
    </source>
</evidence>
<dbReference type="AlphaFoldDB" id="A0A2J8KBD2"/>
<feature type="non-terminal residue" evidence="2">
    <location>
        <position position="1"/>
    </location>
</feature>
<organism evidence="2 3">
    <name type="scientific">Pan troglodytes</name>
    <name type="common">Chimpanzee</name>
    <dbReference type="NCBI Taxonomy" id="9598"/>
    <lineage>
        <taxon>Eukaryota</taxon>
        <taxon>Metazoa</taxon>
        <taxon>Chordata</taxon>
        <taxon>Craniata</taxon>
        <taxon>Vertebrata</taxon>
        <taxon>Euteleostomi</taxon>
        <taxon>Mammalia</taxon>
        <taxon>Eutheria</taxon>
        <taxon>Euarchontoglires</taxon>
        <taxon>Primates</taxon>
        <taxon>Haplorrhini</taxon>
        <taxon>Catarrhini</taxon>
        <taxon>Hominidae</taxon>
        <taxon>Pan</taxon>
    </lineage>
</organism>
<name>A0A2J8KBD2_PANTR</name>
<feature type="region of interest" description="Disordered" evidence="1">
    <location>
        <begin position="1"/>
        <end position="62"/>
    </location>
</feature>
<reference evidence="2 3" key="1">
    <citation type="submission" date="2017-12" db="EMBL/GenBank/DDBJ databases">
        <title>High-resolution comparative analysis of great ape genomes.</title>
        <authorList>
            <person name="Pollen A."/>
            <person name="Hastie A."/>
            <person name="Hormozdiari F."/>
            <person name="Dougherty M."/>
            <person name="Liu R."/>
            <person name="Chaisson M."/>
            <person name="Hoppe E."/>
            <person name="Hill C."/>
            <person name="Pang A."/>
            <person name="Hillier L."/>
            <person name="Baker C."/>
            <person name="Armstrong J."/>
            <person name="Shendure J."/>
            <person name="Paten B."/>
            <person name="Wilson R."/>
            <person name="Chao H."/>
            <person name="Schneider V."/>
            <person name="Ventura M."/>
            <person name="Kronenberg Z."/>
            <person name="Murali S."/>
            <person name="Gordon D."/>
            <person name="Cantsilieris S."/>
            <person name="Munson K."/>
            <person name="Nelson B."/>
            <person name="Raja A."/>
            <person name="Underwood J."/>
            <person name="Diekhans M."/>
            <person name="Fiddes I."/>
            <person name="Haussler D."/>
            <person name="Eichler E."/>
        </authorList>
    </citation>
    <scope>NUCLEOTIDE SEQUENCE [LARGE SCALE GENOMIC DNA]</scope>
    <source>
        <strain evidence="2">Yerkes chimp pedigree #C0471</strain>
    </source>
</reference>
<gene>
    <name evidence="2" type="ORF">CK820_G0039885</name>
</gene>
<comment type="caution">
    <text evidence="2">The sequence shown here is derived from an EMBL/GenBank/DDBJ whole genome shotgun (WGS) entry which is preliminary data.</text>
</comment>
<dbReference type="EMBL" id="NBAG03000379">
    <property type="protein sequence ID" value="PNI32306.1"/>
    <property type="molecule type" value="Genomic_DNA"/>
</dbReference>
<accession>A0A2J8KBD2</accession>
<protein>
    <submittedName>
        <fullName evidence="2">LLGL2 isoform 13</fullName>
    </submittedName>
</protein>
<evidence type="ECO:0000313" key="3">
    <source>
        <dbReference type="Proteomes" id="UP000236370"/>
    </source>
</evidence>
<proteinExistence type="predicted"/>
<evidence type="ECO:0000313" key="2">
    <source>
        <dbReference type="EMBL" id="PNI32306.1"/>
    </source>
</evidence>